<comment type="function">
    <text evidence="4">Catalyzes the reduction of 1-pyrroline-5-carboxylate (PCA) to L-proline.</text>
</comment>
<gene>
    <name evidence="4 10" type="primary">proC</name>
    <name evidence="10" type="ORF">COX83_02775</name>
</gene>
<keyword evidence="4 7" id="KW-0641">Proline biosynthesis</keyword>
<keyword evidence="4 7" id="KW-0028">Amino-acid biosynthesis</keyword>
<evidence type="ECO:0000259" key="9">
    <source>
        <dbReference type="Pfam" id="PF14748"/>
    </source>
</evidence>
<evidence type="ECO:0000256" key="7">
    <source>
        <dbReference type="RuleBase" id="RU003903"/>
    </source>
</evidence>
<feature type="domain" description="Pyrroline-5-carboxylate reductase dimerisation" evidence="9">
    <location>
        <begin position="161"/>
        <end position="264"/>
    </location>
</feature>
<dbReference type="PANTHER" id="PTHR11645:SF0">
    <property type="entry name" value="PYRROLINE-5-CARBOXYLATE REDUCTASE 3"/>
    <property type="match status" value="1"/>
</dbReference>
<dbReference type="Pfam" id="PF14748">
    <property type="entry name" value="P5CR_dimer"/>
    <property type="match status" value="1"/>
</dbReference>
<dbReference type="Gene3D" id="3.40.50.720">
    <property type="entry name" value="NAD(P)-binding Rossmann-like Domain"/>
    <property type="match status" value="1"/>
</dbReference>
<accession>A0A2M7V3P1</accession>
<dbReference type="PANTHER" id="PTHR11645">
    <property type="entry name" value="PYRROLINE-5-CARBOXYLATE REDUCTASE"/>
    <property type="match status" value="1"/>
</dbReference>
<dbReference type="InterPro" id="IPR036291">
    <property type="entry name" value="NAD(P)-bd_dom_sf"/>
</dbReference>
<evidence type="ECO:0000256" key="3">
    <source>
        <dbReference type="ARBA" id="ARBA00023002"/>
    </source>
</evidence>
<sequence length="266" mass="28923">MFKKIAIIGAGNMGTILAQHACAYFVDSIVTICDTSAEKYQHLILTYSNAQGTTSIPEAVKEADVIILAVKPQHFDDCAKDIRNISLQSVTIVSIMAGVSTSYIKEKIDRDAIIRTMPNTPMQYGHGVTGWHATASVNTQTKKNIVNFLNTGGVTIFCSTEDDINKITAVSGSGPAYFFYAVECLTEAAMHLGFSREEATYIANETCLGAAAVLKEHGDATSLRERVTSKGGTTEAALTYMKEKEMSHIWTEAVKKAYTRAQELSE</sequence>
<dbReference type="EC" id="1.5.1.2" evidence="4 5"/>
<dbReference type="EMBL" id="PFPI01000034">
    <property type="protein sequence ID" value="PIZ93108.1"/>
    <property type="molecule type" value="Genomic_DNA"/>
</dbReference>
<dbReference type="SUPFAM" id="SSF51735">
    <property type="entry name" value="NAD(P)-binding Rossmann-fold domains"/>
    <property type="match status" value="1"/>
</dbReference>
<protein>
    <recommendedName>
        <fullName evidence="4 5">Pyrroline-5-carboxylate reductase</fullName>
        <shortName evidence="4">P5C reductase</shortName>
        <shortName evidence="4">P5CR</shortName>
        <ecNumber evidence="4 5">1.5.1.2</ecNumber>
    </recommendedName>
    <alternativeName>
        <fullName evidence="4">PCA reductase</fullName>
    </alternativeName>
</protein>
<comment type="catalytic activity">
    <reaction evidence="4">
        <text>L-proline + NAD(+) = (S)-1-pyrroline-5-carboxylate + NADH + 2 H(+)</text>
        <dbReference type="Rhea" id="RHEA:14105"/>
        <dbReference type="ChEBI" id="CHEBI:15378"/>
        <dbReference type="ChEBI" id="CHEBI:17388"/>
        <dbReference type="ChEBI" id="CHEBI:57540"/>
        <dbReference type="ChEBI" id="CHEBI:57945"/>
        <dbReference type="ChEBI" id="CHEBI:60039"/>
        <dbReference type="EC" id="1.5.1.2"/>
    </reaction>
</comment>
<dbReference type="GO" id="GO:0005737">
    <property type="term" value="C:cytoplasm"/>
    <property type="evidence" value="ECO:0007669"/>
    <property type="project" value="UniProtKB-SubCell"/>
</dbReference>
<comment type="subcellular location">
    <subcellularLocation>
        <location evidence="4">Cytoplasm</location>
    </subcellularLocation>
</comment>
<feature type="binding site" evidence="6">
    <location>
        <begin position="8"/>
        <end position="13"/>
    </location>
    <ligand>
        <name>NADP(+)</name>
        <dbReference type="ChEBI" id="CHEBI:58349"/>
    </ligand>
</feature>
<organism evidence="10 11">
    <name type="scientific">Candidatus Magasanikbacteria bacterium CG_4_10_14_0_2_um_filter_41_31</name>
    <dbReference type="NCBI Taxonomy" id="1974639"/>
    <lineage>
        <taxon>Bacteria</taxon>
        <taxon>Candidatus Magasanikiibacteriota</taxon>
    </lineage>
</organism>
<dbReference type="Proteomes" id="UP000230078">
    <property type="component" value="Unassembled WGS sequence"/>
</dbReference>
<dbReference type="SUPFAM" id="SSF48179">
    <property type="entry name" value="6-phosphogluconate dehydrogenase C-terminal domain-like"/>
    <property type="match status" value="1"/>
</dbReference>
<dbReference type="NCBIfam" id="TIGR00112">
    <property type="entry name" value="proC"/>
    <property type="match status" value="1"/>
</dbReference>
<dbReference type="GO" id="GO:0004735">
    <property type="term" value="F:pyrroline-5-carboxylate reductase activity"/>
    <property type="evidence" value="ECO:0007669"/>
    <property type="project" value="UniProtKB-UniRule"/>
</dbReference>
<dbReference type="PIRSF" id="PIRSF000193">
    <property type="entry name" value="Pyrrol-5-carb_rd"/>
    <property type="match status" value="1"/>
</dbReference>
<comment type="pathway">
    <text evidence="4 7">Amino-acid biosynthesis; L-proline biosynthesis; L-proline from L-glutamate 5-semialdehyde: step 1/1.</text>
</comment>
<dbReference type="FunFam" id="1.10.3730.10:FF:000001">
    <property type="entry name" value="Pyrroline-5-carboxylate reductase"/>
    <property type="match status" value="1"/>
</dbReference>
<keyword evidence="3 4" id="KW-0560">Oxidoreductase</keyword>
<feature type="binding site" evidence="6">
    <location>
        <begin position="69"/>
        <end position="72"/>
    </location>
    <ligand>
        <name>NADP(+)</name>
        <dbReference type="ChEBI" id="CHEBI:58349"/>
    </ligand>
</feature>
<dbReference type="Pfam" id="PF03807">
    <property type="entry name" value="F420_oxidored"/>
    <property type="match status" value="1"/>
</dbReference>
<keyword evidence="4" id="KW-0963">Cytoplasm</keyword>
<dbReference type="HAMAP" id="MF_01925">
    <property type="entry name" value="P5C_reductase"/>
    <property type="match status" value="1"/>
</dbReference>
<dbReference type="AlphaFoldDB" id="A0A2M7V3P1"/>
<evidence type="ECO:0000313" key="11">
    <source>
        <dbReference type="Proteomes" id="UP000230078"/>
    </source>
</evidence>
<evidence type="ECO:0000256" key="6">
    <source>
        <dbReference type="PIRSR" id="PIRSR000193-1"/>
    </source>
</evidence>
<dbReference type="InterPro" id="IPR028939">
    <property type="entry name" value="P5C_Rdtase_cat_N"/>
</dbReference>
<keyword evidence="2 4" id="KW-0521">NADP</keyword>
<evidence type="ECO:0000256" key="4">
    <source>
        <dbReference type="HAMAP-Rule" id="MF_01925"/>
    </source>
</evidence>
<dbReference type="PROSITE" id="PS00521">
    <property type="entry name" value="P5CR"/>
    <property type="match status" value="1"/>
</dbReference>
<dbReference type="InterPro" id="IPR053790">
    <property type="entry name" value="P5CR-like_CS"/>
</dbReference>
<dbReference type="UniPathway" id="UPA00098">
    <property type="reaction ID" value="UER00361"/>
</dbReference>
<name>A0A2M7V3P1_9BACT</name>
<reference evidence="11" key="1">
    <citation type="submission" date="2017-09" db="EMBL/GenBank/DDBJ databases">
        <title>Depth-based differentiation of microbial function through sediment-hosted aquifers and enrichment of novel symbionts in the deep terrestrial subsurface.</title>
        <authorList>
            <person name="Probst A.J."/>
            <person name="Ladd B."/>
            <person name="Jarett J.K."/>
            <person name="Geller-Mcgrath D.E."/>
            <person name="Sieber C.M.K."/>
            <person name="Emerson J.B."/>
            <person name="Anantharaman K."/>
            <person name="Thomas B.C."/>
            <person name="Malmstrom R."/>
            <person name="Stieglmeier M."/>
            <person name="Klingl A."/>
            <person name="Woyke T."/>
            <person name="Ryan C.M."/>
            <person name="Banfield J.F."/>
        </authorList>
    </citation>
    <scope>NUCLEOTIDE SEQUENCE [LARGE SCALE GENOMIC DNA]</scope>
</reference>
<dbReference type="InterPro" id="IPR029036">
    <property type="entry name" value="P5CR_dimer"/>
</dbReference>
<comment type="caution">
    <text evidence="10">The sequence shown here is derived from an EMBL/GenBank/DDBJ whole genome shotgun (WGS) entry which is preliminary data.</text>
</comment>
<comment type="catalytic activity">
    <reaction evidence="4 7">
        <text>L-proline + NADP(+) = (S)-1-pyrroline-5-carboxylate + NADPH + 2 H(+)</text>
        <dbReference type="Rhea" id="RHEA:14109"/>
        <dbReference type="ChEBI" id="CHEBI:15378"/>
        <dbReference type="ChEBI" id="CHEBI:17388"/>
        <dbReference type="ChEBI" id="CHEBI:57783"/>
        <dbReference type="ChEBI" id="CHEBI:58349"/>
        <dbReference type="ChEBI" id="CHEBI:60039"/>
        <dbReference type="EC" id="1.5.1.2"/>
    </reaction>
</comment>
<evidence type="ECO:0000256" key="2">
    <source>
        <dbReference type="ARBA" id="ARBA00022857"/>
    </source>
</evidence>
<evidence type="ECO:0000256" key="5">
    <source>
        <dbReference type="NCBIfam" id="TIGR00112"/>
    </source>
</evidence>
<proteinExistence type="inferred from homology"/>
<dbReference type="GO" id="GO:0055129">
    <property type="term" value="P:L-proline biosynthetic process"/>
    <property type="evidence" value="ECO:0007669"/>
    <property type="project" value="UniProtKB-UniRule"/>
</dbReference>
<evidence type="ECO:0000259" key="8">
    <source>
        <dbReference type="Pfam" id="PF03807"/>
    </source>
</evidence>
<evidence type="ECO:0000256" key="1">
    <source>
        <dbReference type="ARBA" id="ARBA00005525"/>
    </source>
</evidence>
<dbReference type="InterPro" id="IPR000304">
    <property type="entry name" value="Pyrroline-COOH_reductase"/>
</dbReference>
<dbReference type="InterPro" id="IPR008927">
    <property type="entry name" value="6-PGluconate_DH-like_C_sf"/>
</dbReference>
<feature type="domain" description="Pyrroline-5-carboxylate reductase catalytic N-terminal" evidence="8">
    <location>
        <begin position="4"/>
        <end position="98"/>
    </location>
</feature>
<dbReference type="Gene3D" id="1.10.3730.10">
    <property type="entry name" value="ProC C-terminal domain-like"/>
    <property type="match status" value="1"/>
</dbReference>
<comment type="similarity">
    <text evidence="1 4 7">Belongs to the pyrroline-5-carboxylate reductase family.</text>
</comment>
<evidence type="ECO:0000313" key="10">
    <source>
        <dbReference type="EMBL" id="PIZ93108.1"/>
    </source>
</evidence>